<reference evidence="2 3" key="1">
    <citation type="submission" date="2020-07" db="EMBL/GenBank/DDBJ databases">
        <title>Sequencing the genomes of 1000 actinobacteria strains.</title>
        <authorList>
            <person name="Klenk H.-P."/>
        </authorList>
    </citation>
    <scope>NUCLEOTIDE SEQUENCE [LARGE SCALE GENOMIC DNA]</scope>
    <source>
        <strain evidence="2 3">DSM 26487</strain>
    </source>
</reference>
<evidence type="ECO:0000313" key="2">
    <source>
        <dbReference type="EMBL" id="NYI75967.1"/>
    </source>
</evidence>
<evidence type="ECO:0000259" key="1">
    <source>
        <dbReference type="Pfam" id="PF12697"/>
    </source>
</evidence>
<name>A0A7Z0IQS4_9ACTN</name>
<dbReference type="InterPro" id="IPR029058">
    <property type="entry name" value="AB_hydrolase_fold"/>
</dbReference>
<evidence type="ECO:0000313" key="3">
    <source>
        <dbReference type="Proteomes" id="UP000564496"/>
    </source>
</evidence>
<dbReference type="AlphaFoldDB" id="A0A7Z0IQS4"/>
<dbReference type="InterPro" id="IPR000073">
    <property type="entry name" value="AB_hydrolase_1"/>
</dbReference>
<accession>A0A7Z0IQS4</accession>
<dbReference type="InterPro" id="IPR052897">
    <property type="entry name" value="Sec-Metab_Biosynth_Hydrolase"/>
</dbReference>
<dbReference type="Proteomes" id="UP000564496">
    <property type="component" value="Unassembled WGS sequence"/>
</dbReference>
<dbReference type="GO" id="GO:0003824">
    <property type="term" value="F:catalytic activity"/>
    <property type="evidence" value="ECO:0007669"/>
    <property type="project" value="UniProtKB-ARBA"/>
</dbReference>
<dbReference type="PANTHER" id="PTHR37017">
    <property type="entry name" value="AB HYDROLASE-1 DOMAIN-CONTAINING PROTEIN-RELATED"/>
    <property type="match status" value="1"/>
</dbReference>
<dbReference type="EMBL" id="JACBZR010000001">
    <property type="protein sequence ID" value="NYI75967.1"/>
    <property type="molecule type" value="Genomic_DNA"/>
</dbReference>
<sequence length="237" mass="24273">MTLPLLFLSGAGLPAWVWDEVRSGIAAPSAVAPRPVPGSGTVAEYARAALDAAPEGPFGVVAHSAGGVVATELARLAAGRVAAVLGVAAVIPASGASFASSLPFPNKILLPLILRVAGTRPPESVIRKGLAAGLDEETVQRLIADLEPEPLKYFTTRTTGHEAMHAVPLKEYVVTTDDAELTATMQRGYAGQLGARGVTEIASAHLPMITNSAEVIAAAQDLAESQPAVSTELGGDR</sequence>
<proteinExistence type="predicted"/>
<dbReference type="RefSeq" id="WP_179656654.1">
    <property type="nucleotide sequence ID" value="NZ_JACBZR010000001.1"/>
</dbReference>
<comment type="caution">
    <text evidence="2">The sequence shown here is derived from an EMBL/GenBank/DDBJ whole genome shotgun (WGS) entry which is preliminary data.</text>
</comment>
<dbReference type="PANTHER" id="PTHR37017:SF11">
    <property type="entry name" value="ESTERASE_LIPASE_THIOESTERASE DOMAIN-CONTAINING PROTEIN"/>
    <property type="match status" value="1"/>
</dbReference>
<feature type="domain" description="AB hydrolase-1" evidence="1">
    <location>
        <begin position="5"/>
        <end position="218"/>
    </location>
</feature>
<protein>
    <submittedName>
        <fullName evidence="2">Pimeloyl-ACP methyl ester carboxylesterase</fullName>
    </submittedName>
</protein>
<gene>
    <name evidence="2" type="ORF">BJ988_000615</name>
</gene>
<keyword evidence="3" id="KW-1185">Reference proteome</keyword>
<dbReference type="SUPFAM" id="SSF53474">
    <property type="entry name" value="alpha/beta-Hydrolases"/>
    <property type="match status" value="1"/>
</dbReference>
<dbReference type="Gene3D" id="3.40.50.1820">
    <property type="entry name" value="alpha/beta hydrolase"/>
    <property type="match status" value="1"/>
</dbReference>
<dbReference type="Pfam" id="PF12697">
    <property type="entry name" value="Abhydrolase_6"/>
    <property type="match status" value="1"/>
</dbReference>
<organism evidence="2 3">
    <name type="scientific">Nocardioides panzhihuensis</name>
    <dbReference type="NCBI Taxonomy" id="860243"/>
    <lineage>
        <taxon>Bacteria</taxon>
        <taxon>Bacillati</taxon>
        <taxon>Actinomycetota</taxon>
        <taxon>Actinomycetes</taxon>
        <taxon>Propionibacteriales</taxon>
        <taxon>Nocardioidaceae</taxon>
        <taxon>Nocardioides</taxon>
    </lineage>
</organism>